<name>C1GUR8_PARBA</name>
<evidence type="ECO:0000313" key="3">
    <source>
        <dbReference type="Proteomes" id="UP000002059"/>
    </source>
</evidence>
<feature type="region of interest" description="Disordered" evidence="1">
    <location>
        <begin position="683"/>
        <end position="732"/>
    </location>
</feature>
<feature type="region of interest" description="Disordered" evidence="1">
    <location>
        <begin position="269"/>
        <end position="295"/>
    </location>
</feature>
<evidence type="ECO:0000256" key="1">
    <source>
        <dbReference type="SAM" id="MobiDB-lite"/>
    </source>
</evidence>
<reference evidence="2 3" key="1">
    <citation type="journal article" date="2011" name="PLoS Genet.">
        <title>Comparative genomic analysis of human fungal pathogens causing paracoccidioidomycosis.</title>
        <authorList>
            <person name="Desjardins C.A."/>
            <person name="Champion M.D."/>
            <person name="Holder J.W."/>
            <person name="Muszewska A."/>
            <person name="Goldberg J."/>
            <person name="Bailao A.M."/>
            <person name="Brigido M.M."/>
            <person name="Ferreira M.E."/>
            <person name="Garcia A.M."/>
            <person name="Grynberg M."/>
            <person name="Gujja S."/>
            <person name="Heiman D.I."/>
            <person name="Henn M.R."/>
            <person name="Kodira C.D."/>
            <person name="Leon-Narvaez H."/>
            <person name="Longo L.V."/>
            <person name="Ma L.J."/>
            <person name="Malavazi I."/>
            <person name="Matsuo A.L."/>
            <person name="Morais F.V."/>
            <person name="Pereira M."/>
            <person name="Rodriguez-Brito S."/>
            <person name="Sakthikumar S."/>
            <person name="Salem-Izacc S.M."/>
            <person name="Sykes S.M."/>
            <person name="Teixeira M.M."/>
            <person name="Vallejo M.C."/>
            <person name="Walter M.E."/>
            <person name="Yandava C."/>
            <person name="Young S."/>
            <person name="Zeng Q."/>
            <person name="Zucker J."/>
            <person name="Felipe M.S."/>
            <person name="Goldman G.H."/>
            <person name="Haas B.J."/>
            <person name="McEwen J.G."/>
            <person name="Nino-Vega G."/>
            <person name="Puccia R."/>
            <person name="San-Blas G."/>
            <person name="Soares C.M."/>
            <person name="Birren B.W."/>
            <person name="Cuomo C.A."/>
        </authorList>
    </citation>
    <scope>NUCLEOTIDE SEQUENCE [LARGE SCALE GENOMIC DNA]</scope>
    <source>
        <strain evidence="3">ATCC MYA-826 / Pb01</strain>
    </source>
</reference>
<accession>C1GUR8</accession>
<protein>
    <submittedName>
        <fullName evidence="2">Uncharacterized protein</fullName>
    </submittedName>
</protein>
<dbReference type="KEGG" id="pbl:PAAG_02391"/>
<dbReference type="eggNOG" id="ENOG502SVYW">
    <property type="taxonomic scope" value="Eukaryota"/>
</dbReference>
<feature type="compositionally biased region" description="Polar residues" evidence="1">
    <location>
        <begin position="833"/>
        <end position="864"/>
    </location>
</feature>
<dbReference type="GeneID" id="9099048"/>
<dbReference type="Proteomes" id="UP000002059">
    <property type="component" value="Partially assembled WGS sequence"/>
</dbReference>
<feature type="compositionally biased region" description="Polar residues" evidence="1">
    <location>
        <begin position="269"/>
        <end position="285"/>
    </location>
</feature>
<dbReference type="OMA" id="MAVHTWD"/>
<dbReference type="AlphaFoldDB" id="C1GUR8"/>
<feature type="compositionally biased region" description="Low complexity" evidence="1">
    <location>
        <begin position="865"/>
        <end position="874"/>
    </location>
</feature>
<proteinExistence type="predicted"/>
<dbReference type="EMBL" id="KN293996">
    <property type="protein sequence ID" value="EEH40336.2"/>
    <property type="molecule type" value="Genomic_DNA"/>
</dbReference>
<dbReference type="RefSeq" id="XP_015701673.1">
    <property type="nucleotide sequence ID" value="XM_015844625.1"/>
</dbReference>
<evidence type="ECO:0000313" key="2">
    <source>
        <dbReference type="EMBL" id="EEH40336.2"/>
    </source>
</evidence>
<gene>
    <name evidence="2" type="ORF">PAAG_02391</name>
</gene>
<dbReference type="VEuPathDB" id="FungiDB:PAAG_02391"/>
<organism evidence="2 3">
    <name type="scientific">Paracoccidioides lutzii (strain ATCC MYA-826 / Pb01)</name>
    <name type="common">Paracoccidioides brasiliensis</name>
    <dbReference type="NCBI Taxonomy" id="502779"/>
    <lineage>
        <taxon>Eukaryota</taxon>
        <taxon>Fungi</taxon>
        <taxon>Dikarya</taxon>
        <taxon>Ascomycota</taxon>
        <taxon>Pezizomycotina</taxon>
        <taxon>Eurotiomycetes</taxon>
        <taxon>Eurotiomycetidae</taxon>
        <taxon>Onygenales</taxon>
        <taxon>Ajellomycetaceae</taxon>
        <taxon>Paracoccidioides</taxon>
    </lineage>
</organism>
<dbReference type="HOGENOM" id="CLU_315913_0_0_1"/>
<dbReference type="STRING" id="502779.C1GUR8"/>
<keyword evidence="3" id="KW-1185">Reference proteome</keyword>
<feature type="region of interest" description="Disordered" evidence="1">
    <location>
        <begin position="807"/>
        <end position="874"/>
    </location>
</feature>
<dbReference type="OrthoDB" id="5401902at2759"/>
<sequence length="970" mass="105425">MQSLGGRRFPRKGISEGGQENAQGMTLHPSSHEPRSRRYEIHTLLDIGRRAGVRSELLTSRTKITEGIWSPQSKSKHPLVDNMLPETPVAVLSHPDEGSGNRILTEKPINRRQISSNFSTGTEDGLLLSQANHLQYPHRQPINAPQGNLAQIDAGFARFLKEHASPKHQRVTAGGRIVPMNLSSAPAPEFKLPAISSQRIEPHKDDSIHVTNRPLKAHADFQHESGDFQHQGLRADAYQSRCIGQNFAAPLMQSGSNSEEINHLPFTSARATSGQQAQRTLHVNPNPNPGRQERMTQFGPETTAATSGYTILNAAGEQVGWVPNNAQQCYTSNSTDQPFPVAYAMSNGAIIGVYPLDQSGLMMTATPQLFPLSTIPINQPMINQPLVNQNMVNLPMINQPMIHQSPPSNLAMPFTGLSEDLLSYKSLEHATREYDKLSDQLSSLDRYLALHSLDVDPAAKRILIDQRVELVMKLDVARSLKEQIELALQLSNSRAAMEHQSFGLQQFNEFASPVAPSWLPNLGQHNNNVGTSNLNAAGYMISAMGLPMADSYTNAYANQARAPFVPSGLVPSLQGWRSSNGNSSGNHVPQNCAVNTEQLLNNDYNPVEIGQARQSLSSVGGSAFKAGYGAARESAPPEIARVYQNIEMAASLGEPLGPLIEELALVARQLNVSDIIENQGLIAQPEQAPRSSDSKVNRTGLDPSNEVATVDSFSGESKPSTFPTADSKMTSVAPPIAPPNAVPEAVPNAAPNAPKMKKTIIIRKPSDVVDLETGFPAATAQPSKYKMNSYVESVKSKELARDLALAKERHRQNQLVRDDDDSPTPLGRHSLGTYGSVSGSVMGNETNQQSAPLSNWKQLGNSGPSKKANTSTASSKVNAYGLLPRYDGADDEDDRGSKAIDATLGVSVSGIGTAKAVGETGATKSTDKDWYRKVPRKDANPKDVREFFKLLREQEKDMIKNHRKESRRFG</sequence>
<feature type="region of interest" description="Disordered" evidence="1">
    <location>
        <begin position="1"/>
        <end position="37"/>
    </location>
</feature>
<feature type="compositionally biased region" description="Polar residues" evidence="1">
    <location>
        <begin position="711"/>
        <end position="730"/>
    </location>
</feature>